<dbReference type="InterPro" id="IPR001299">
    <property type="entry name" value="Ependymin"/>
</dbReference>
<dbReference type="GO" id="GO:0005764">
    <property type="term" value="C:lysosome"/>
    <property type="evidence" value="ECO:0007669"/>
    <property type="project" value="TreeGrafter"/>
</dbReference>
<evidence type="ECO:0000313" key="3">
    <source>
        <dbReference type="Proteomes" id="UP001374579"/>
    </source>
</evidence>
<feature type="signal peptide" evidence="1">
    <location>
        <begin position="1"/>
        <end position="28"/>
    </location>
</feature>
<dbReference type="EMBL" id="JBAMIC010000022">
    <property type="protein sequence ID" value="KAK7091297.1"/>
    <property type="molecule type" value="Genomic_DNA"/>
</dbReference>
<keyword evidence="3" id="KW-1185">Reference proteome</keyword>
<accession>A0AAN9AQJ6</accession>
<evidence type="ECO:0000313" key="2">
    <source>
        <dbReference type="EMBL" id="KAK7091297.1"/>
    </source>
</evidence>
<dbReference type="Pfam" id="PF00811">
    <property type="entry name" value="Ependymin"/>
    <property type="match status" value="1"/>
</dbReference>
<dbReference type="PANTHER" id="PTHR10697">
    <property type="entry name" value="MAMMALIAN EPENDYMIN-RELATED PROTEIN 1"/>
    <property type="match status" value="1"/>
</dbReference>
<evidence type="ECO:0000256" key="1">
    <source>
        <dbReference type="SAM" id="SignalP"/>
    </source>
</evidence>
<reference evidence="2 3" key="1">
    <citation type="submission" date="2024-02" db="EMBL/GenBank/DDBJ databases">
        <title>Chromosome-scale genome assembly of the rough periwinkle Littorina saxatilis.</title>
        <authorList>
            <person name="De Jode A."/>
            <person name="Faria R."/>
            <person name="Formenti G."/>
            <person name="Sims Y."/>
            <person name="Smith T.P."/>
            <person name="Tracey A."/>
            <person name="Wood J.M.D."/>
            <person name="Zagrodzka Z.B."/>
            <person name="Johannesson K."/>
            <person name="Butlin R.K."/>
            <person name="Leder E.H."/>
        </authorList>
    </citation>
    <scope>NUCLEOTIDE SEQUENCE [LARGE SCALE GENOMIC DNA]</scope>
    <source>
        <strain evidence="2">Snail1</strain>
        <tissue evidence="2">Muscle</tissue>
    </source>
</reference>
<sequence length="235" mass="26118">MAAFRKSDTLLLFRLTVLLLTAVAVCDACCVPKTFYGAVRVLRSTVAPGMPDTSVQIYISAYDAVHKRVGIQSFYSNTPPFTRNLLDFGKGLQYVITGNDANPKCTQYPLKATWREACMPDNATKSEGFYMGHQEQQYYHPMNAVAFTYTQGSVKAKVMVTQDECALVGEVVYDTSNKAGTNVINRLYVNQSTYANDDFFKLPPKTTCVVNPTPPPMSQWEYIALFGWLIGLPGN</sequence>
<comment type="caution">
    <text evidence="2">The sequence shown here is derived from an EMBL/GenBank/DDBJ whole genome shotgun (WGS) entry which is preliminary data.</text>
</comment>
<evidence type="ECO:0008006" key="4">
    <source>
        <dbReference type="Google" id="ProtNLM"/>
    </source>
</evidence>
<dbReference type="Proteomes" id="UP001374579">
    <property type="component" value="Unassembled WGS sequence"/>
</dbReference>
<dbReference type="AlphaFoldDB" id="A0AAN9AQJ6"/>
<dbReference type="PANTHER" id="PTHR10697:SF13">
    <property type="entry name" value="RICIN B LECTIN DOMAIN-CONTAINING PROTEIN"/>
    <property type="match status" value="1"/>
</dbReference>
<dbReference type="GO" id="GO:0007160">
    <property type="term" value="P:cell-matrix adhesion"/>
    <property type="evidence" value="ECO:0007669"/>
    <property type="project" value="InterPro"/>
</dbReference>
<keyword evidence="1" id="KW-0732">Signal</keyword>
<proteinExistence type="predicted"/>
<organism evidence="2 3">
    <name type="scientific">Littorina saxatilis</name>
    <dbReference type="NCBI Taxonomy" id="31220"/>
    <lineage>
        <taxon>Eukaryota</taxon>
        <taxon>Metazoa</taxon>
        <taxon>Spiralia</taxon>
        <taxon>Lophotrochozoa</taxon>
        <taxon>Mollusca</taxon>
        <taxon>Gastropoda</taxon>
        <taxon>Caenogastropoda</taxon>
        <taxon>Littorinimorpha</taxon>
        <taxon>Littorinoidea</taxon>
        <taxon>Littorinidae</taxon>
        <taxon>Littorina</taxon>
    </lineage>
</organism>
<name>A0AAN9AQJ6_9CAEN</name>
<dbReference type="GO" id="GO:0005509">
    <property type="term" value="F:calcium ion binding"/>
    <property type="evidence" value="ECO:0007669"/>
    <property type="project" value="InterPro"/>
</dbReference>
<dbReference type="GO" id="GO:0005576">
    <property type="term" value="C:extracellular region"/>
    <property type="evidence" value="ECO:0007669"/>
    <property type="project" value="InterPro"/>
</dbReference>
<feature type="chain" id="PRO_5042997364" description="Ependymin-related protein" evidence="1">
    <location>
        <begin position="29"/>
        <end position="235"/>
    </location>
</feature>
<protein>
    <recommendedName>
        <fullName evidence="4">Ependymin-related protein</fullName>
    </recommendedName>
</protein>
<gene>
    <name evidence="2" type="ORF">V1264_009001</name>
</gene>